<name>A0ABY4HQS9_9FLAO</name>
<keyword evidence="4 7" id="KW-0812">Transmembrane</keyword>
<dbReference type="RefSeq" id="WP_246918220.1">
    <property type="nucleotide sequence ID" value="NZ_CP090145.1"/>
</dbReference>
<keyword evidence="11" id="KW-1185">Reference proteome</keyword>
<keyword evidence="2 7" id="KW-0813">Transport</keyword>
<dbReference type="InterPro" id="IPR023996">
    <property type="entry name" value="TonB-dep_OMP_SusC/RagA"/>
</dbReference>
<dbReference type="InterPro" id="IPR039426">
    <property type="entry name" value="TonB-dep_rcpt-like"/>
</dbReference>
<dbReference type="Proteomes" id="UP000830454">
    <property type="component" value="Chromosome"/>
</dbReference>
<keyword evidence="3 7" id="KW-1134">Transmembrane beta strand</keyword>
<dbReference type="InterPro" id="IPR023997">
    <property type="entry name" value="TonB-dep_OMP_SusC/RagA_CS"/>
</dbReference>
<dbReference type="Gene3D" id="2.170.130.10">
    <property type="entry name" value="TonB-dependent receptor, plug domain"/>
    <property type="match status" value="1"/>
</dbReference>
<dbReference type="SUPFAM" id="SSF49464">
    <property type="entry name" value="Carboxypeptidase regulatory domain-like"/>
    <property type="match status" value="1"/>
</dbReference>
<dbReference type="EMBL" id="CP090145">
    <property type="protein sequence ID" value="UOX35050.1"/>
    <property type="molecule type" value="Genomic_DNA"/>
</dbReference>
<comment type="similarity">
    <text evidence="7">Belongs to the TonB-dependent receptor family.</text>
</comment>
<organism evidence="10 11">
    <name type="scientific">Flavobacterium sediminilitoris</name>
    <dbReference type="NCBI Taxonomy" id="2024526"/>
    <lineage>
        <taxon>Bacteria</taxon>
        <taxon>Pseudomonadati</taxon>
        <taxon>Bacteroidota</taxon>
        <taxon>Flavobacteriia</taxon>
        <taxon>Flavobacteriales</taxon>
        <taxon>Flavobacteriaceae</taxon>
        <taxon>Flavobacterium</taxon>
    </lineage>
</organism>
<accession>A0ABY4HQS9</accession>
<keyword evidence="5 7" id="KW-0472">Membrane</keyword>
<dbReference type="InterPro" id="IPR037066">
    <property type="entry name" value="Plug_dom_sf"/>
</dbReference>
<evidence type="ECO:0000256" key="7">
    <source>
        <dbReference type="PROSITE-ProRule" id="PRU01360"/>
    </source>
</evidence>
<keyword evidence="6 7" id="KW-0998">Cell outer membrane</keyword>
<evidence type="ECO:0000259" key="9">
    <source>
        <dbReference type="Pfam" id="PF07715"/>
    </source>
</evidence>
<evidence type="ECO:0000256" key="4">
    <source>
        <dbReference type="ARBA" id="ARBA00022692"/>
    </source>
</evidence>
<dbReference type="NCBIfam" id="TIGR04056">
    <property type="entry name" value="OMP_RagA_SusC"/>
    <property type="match status" value="1"/>
</dbReference>
<dbReference type="SUPFAM" id="SSF56935">
    <property type="entry name" value="Porins"/>
    <property type="match status" value="1"/>
</dbReference>
<evidence type="ECO:0000256" key="2">
    <source>
        <dbReference type="ARBA" id="ARBA00022448"/>
    </source>
</evidence>
<keyword evidence="8" id="KW-0732">Signal</keyword>
<feature type="chain" id="PRO_5045661036" evidence="8">
    <location>
        <begin position="23"/>
        <end position="1024"/>
    </location>
</feature>
<sequence length="1024" mass="112317">MKFKFNKLLTLIVLMLGQLILAQVKTVSGTVSDVNGLPLPGVSIVEKGSNNGTQADFDGKFKINTKQGATLVFSYVSMKTQEVIVTSTVLNIILEEEVTALETIVVVGYGTQKKSEVTGSVSQIKGDAIQGLVTPSFEGQLAGRAAGVQITTSNGIIGEVPRIRIRGIASITSGTYPLVVIDGMPVYTGDIGGYASTNALGDLNPNDIESYEVLKDGAATAIYGSRAANGVILITTKKGKKGTMSINYNNVIGFASAVKTFDLLETPDFLVIANEKRTNRGQAPWAVGDTYNTDWQAAVLNKSALQMDHSLSFNGGSEKTKYFMSIGYTEQSGIAKANDMVRYSMRTNIEHDLNKWLSMGGGLALTRTEYNGLNTGTSSLSGNIFNATRQLPNTPIYDNNNPTGYNLDDTVVGQWDNTDAVGDNIPNIVYVLDHNKYYSKVNRTLANFFISADITKGLNFRMQASADNPITSGFLYWNPVHGDGNSSNGRLQNNNTDLLRWNWQNILNYNKTFAEHHNIGLTLVTEYQKQKNQSFFGVGKGLLDEFYNQNLVTGSYNTQESGGGIIETGIISYIGRLNYNYKQKYFLQGSIRRDGLSQLAPENRWATFTGYSAGWNIAKESFMENINHIVSEFKIRGSYSQVANTNIGSYPYLNLTSPSQYGSLNGIGFTQYGTYDLNWESSKKTDFGVDFSLLNNKIQFTFDYFKNNSDGLILDVPTAPTLGIPNNSISKNTGSVDNTGLEFSIEYNVINKDHLKWNIGANISFIKNEITSLPNGATELPPGTNNIIRVGESINSLYGIKYWGVNPANGNPVYYKADGSLVQGNIPTGTYFVFDPNNPSDLSTSSSLSASTDRVILGNTLPKYYGGFNSKLSYKNLDFSFLFRFSGGNKIFNSTRRDLLTQNLNNNSTEILGRWQSIDNPGDGITPRLWASSNTFTNLTSIATSRFVEDGDFISLDNVTLAYNLPKTVTDIIKVDAFRFFVQAQNMLIITKYKGLNPEMESAGVDLNGTPRAKIFSMGINVKL</sequence>
<dbReference type="Pfam" id="PF07715">
    <property type="entry name" value="Plug"/>
    <property type="match status" value="1"/>
</dbReference>
<feature type="signal peptide" evidence="8">
    <location>
        <begin position="1"/>
        <end position="22"/>
    </location>
</feature>
<reference evidence="10" key="1">
    <citation type="submission" date="2021-12" db="EMBL/GenBank/DDBJ databases">
        <authorList>
            <person name="Cha I.-T."/>
            <person name="Lee K.-E."/>
            <person name="Park S.-J."/>
        </authorList>
    </citation>
    <scope>NUCLEOTIDE SEQUENCE</scope>
    <source>
        <strain evidence="10">YSM-43</strain>
    </source>
</reference>
<evidence type="ECO:0000256" key="5">
    <source>
        <dbReference type="ARBA" id="ARBA00023136"/>
    </source>
</evidence>
<keyword evidence="10" id="KW-0675">Receptor</keyword>
<reference evidence="10" key="2">
    <citation type="submission" date="2022-04" db="EMBL/GenBank/DDBJ databases">
        <title>Complete Genome Sequence of Flavobacterium sediminilitoris YSM-43, Isolated from a Tidal Sediment.</title>
        <authorList>
            <person name="Lee P.A."/>
        </authorList>
    </citation>
    <scope>NUCLEOTIDE SEQUENCE</scope>
    <source>
        <strain evidence="10">YSM-43</strain>
    </source>
</reference>
<evidence type="ECO:0000313" key="11">
    <source>
        <dbReference type="Proteomes" id="UP000830454"/>
    </source>
</evidence>
<dbReference type="Pfam" id="PF13715">
    <property type="entry name" value="CarbopepD_reg_2"/>
    <property type="match status" value="1"/>
</dbReference>
<dbReference type="InterPro" id="IPR036942">
    <property type="entry name" value="Beta-barrel_TonB_sf"/>
</dbReference>
<evidence type="ECO:0000256" key="3">
    <source>
        <dbReference type="ARBA" id="ARBA00022452"/>
    </source>
</evidence>
<evidence type="ECO:0000256" key="1">
    <source>
        <dbReference type="ARBA" id="ARBA00004571"/>
    </source>
</evidence>
<evidence type="ECO:0000256" key="6">
    <source>
        <dbReference type="ARBA" id="ARBA00023237"/>
    </source>
</evidence>
<gene>
    <name evidence="10" type="ORF">LXD69_05940</name>
</gene>
<dbReference type="NCBIfam" id="TIGR04057">
    <property type="entry name" value="SusC_RagA_signa"/>
    <property type="match status" value="1"/>
</dbReference>
<dbReference type="InterPro" id="IPR008969">
    <property type="entry name" value="CarboxyPept-like_regulatory"/>
</dbReference>
<dbReference type="PROSITE" id="PS52016">
    <property type="entry name" value="TONB_DEPENDENT_REC_3"/>
    <property type="match status" value="1"/>
</dbReference>
<dbReference type="InterPro" id="IPR012910">
    <property type="entry name" value="Plug_dom"/>
</dbReference>
<feature type="domain" description="TonB-dependent receptor plug" evidence="9">
    <location>
        <begin position="114"/>
        <end position="231"/>
    </location>
</feature>
<protein>
    <submittedName>
        <fullName evidence="10">TonB-dependent receptor</fullName>
    </submittedName>
</protein>
<evidence type="ECO:0000313" key="10">
    <source>
        <dbReference type="EMBL" id="UOX35050.1"/>
    </source>
</evidence>
<proteinExistence type="inferred from homology"/>
<dbReference type="Gene3D" id="2.40.170.20">
    <property type="entry name" value="TonB-dependent receptor, beta-barrel domain"/>
    <property type="match status" value="1"/>
</dbReference>
<comment type="subcellular location">
    <subcellularLocation>
        <location evidence="1 7">Cell outer membrane</location>
        <topology evidence="1 7">Multi-pass membrane protein</topology>
    </subcellularLocation>
</comment>
<evidence type="ECO:0000256" key="8">
    <source>
        <dbReference type="SAM" id="SignalP"/>
    </source>
</evidence>